<keyword evidence="3" id="KW-1185">Reference proteome</keyword>
<gene>
    <name evidence="2" type="ORF">ABENE_08565</name>
</gene>
<dbReference type="InterPro" id="IPR002145">
    <property type="entry name" value="CopG"/>
</dbReference>
<proteinExistence type="predicted"/>
<dbReference type="eggNOG" id="COG3905">
    <property type="taxonomic scope" value="Bacteria"/>
</dbReference>
<dbReference type="PANTHER" id="PTHR40688">
    <property type="match status" value="1"/>
</dbReference>
<accession>V4PYA9</accession>
<dbReference type="InterPro" id="IPR010985">
    <property type="entry name" value="Ribbon_hlx_hlx"/>
</dbReference>
<dbReference type="InterPro" id="IPR013321">
    <property type="entry name" value="Arc_rbn_hlx_hlx"/>
</dbReference>
<dbReference type="PANTHER" id="PTHR40688:SF2">
    <property type="entry name" value="RIBBON-HELIX-HELIX PROTEIN COPG DOMAIN-CONTAINING PROTEIN"/>
    <property type="match status" value="1"/>
</dbReference>
<evidence type="ECO:0000259" key="1">
    <source>
        <dbReference type="Pfam" id="PF01402"/>
    </source>
</evidence>
<dbReference type="OrthoDB" id="5298181at2"/>
<dbReference type="STRING" id="1121022.GCA_000376105_01285"/>
<dbReference type="AlphaFoldDB" id="V4PYA9"/>
<feature type="domain" description="Ribbon-helix-helix protein CopG" evidence="1">
    <location>
        <begin position="5"/>
        <end position="41"/>
    </location>
</feature>
<evidence type="ECO:0000313" key="3">
    <source>
        <dbReference type="Proteomes" id="UP000017837"/>
    </source>
</evidence>
<dbReference type="GO" id="GO:0006355">
    <property type="term" value="P:regulation of DNA-templated transcription"/>
    <property type="evidence" value="ECO:0007669"/>
    <property type="project" value="InterPro"/>
</dbReference>
<reference evidence="2 3" key="1">
    <citation type="journal article" date="2014" name="Nature">
        <title>Sequential evolution of bacterial morphology by co-option of a developmental regulator.</title>
        <authorList>
            <person name="Jiang C."/>
            <person name="Brown P.J."/>
            <person name="Ducret A."/>
            <person name="Brun Y.V."/>
        </authorList>
    </citation>
    <scope>NUCLEOTIDE SEQUENCE [LARGE SCALE GENOMIC DNA]</scope>
    <source>
        <strain evidence="2 3">DSM 16100</strain>
    </source>
</reference>
<dbReference type="Proteomes" id="UP000017837">
    <property type="component" value="Unassembled WGS sequence"/>
</dbReference>
<dbReference type="Pfam" id="PF01402">
    <property type="entry name" value="RHH_1"/>
    <property type="match status" value="1"/>
</dbReference>
<protein>
    <recommendedName>
        <fullName evidence="1">Ribbon-helix-helix protein CopG domain-containing protein</fullName>
    </recommendedName>
</protein>
<comment type="caution">
    <text evidence="2">The sequence shown here is derived from an EMBL/GenBank/DDBJ whole genome shotgun (WGS) entry which is preliminary data.</text>
</comment>
<evidence type="ECO:0000313" key="2">
    <source>
        <dbReference type="EMBL" id="ESQ92419.1"/>
    </source>
</evidence>
<sequence>MSTRTVTAHIPVELAEQIDAAAERLERPRGWIVKQALQNWISLEERRHQMTLEALKAADEGDFVEHDVIETWVAGLE</sequence>
<dbReference type="CDD" id="cd22233">
    <property type="entry name" value="RHH_CopAso-like"/>
    <property type="match status" value="1"/>
</dbReference>
<dbReference type="Gene3D" id="1.10.1220.10">
    <property type="entry name" value="Met repressor-like"/>
    <property type="match status" value="1"/>
</dbReference>
<organism evidence="2 3">
    <name type="scientific">Asticcacaulis benevestitus DSM 16100 = ATCC BAA-896</name>
    <dbReference type="NCBI Taxonomy" id="1121022"/>
    <lineage>
        <taxon>Bacteria</taxon>
        <taxon>Pseudomonadati</taxon>
        <taxon>Pseudomonadota</taxon>
        <taxon>Alphaproteobacteria</taxon>
        <taxon>Caulobacterales</taxon>
        <taxon>Caulobacteraceae</taxon>
        <taxon>Asticcacaulis</taxon>
    </lineage>
</organism>
<dbReference type="SUPFAM" id="SSF47598">
    <property type="entry name" value="Ribbon-helix-helix"/>
    <property type="match status" value="1"/>
</dbReference>
<dbReference type="EMBL" id="AWGB01000013">
    <property type="protein sequence ID" value="ESQ92419.1"/>
    <property type="molecule type" value="Genomic_DNA"/>
</dbReference>
<dbReference type="PATRIC" id="fig|1121022.4.peg.1723"/>
<name>V4PYA9_9CAUL</name>
<dbReference type="RefSeq" id="WP_018080950.1">
    <property type="nucleotide sequence ID" value="NZ_AQWM01000003.1"/>
</dbReference>
<dbReference type="InterPro" id="IPR052991">
    <property type="entry name" value="Non-func_TypeII_TA_Antitoxin"/>
</dbReference>